<dbReference type="SUPFAM" id="SSF57625">
    <property type="entry name" value="Invertebrate chitin-binding proteins"/>
    <property type="match status" value="1"/>
</dbReference>
<dbReference type="CDD" id="cd01450">
    <property type="entry name" value="vWFA_subfamily_ECM"/>
    <property type="match status" value="1"/>
</dbReference>
<feature type="domain" description="VWFA" evidence="2">
    <location>
        <begin position="32"/>
        <end position="199"/>
    </location>
</feature>
<dbReference type="GO" id="GO:0005576">
    <property type="term" value="C:extracellular region"/>
    <property type="evidence" value="ECO:0007669"/>
    <property type="project" value="InterPro"/>
</dbReference>
<evidence type="ECO:0000259" key="2">
    <source>
        <dbReference type="PROSITE" id="PS50234"/>
    </source>
</evidence>
<dbReference type="PRINTS" id="PR00453">
    <property type="entry name" value="VWFADOMAIN"/>
</dbReference>
<dbReference type="InterPro" id="IPR002035">
    <property type="entry name" value="VWF_A"/>
</dbReference>
<organism evidence="4 5">
    <name type="scientific">Patella caerulea</name>
    <name type="common">Rayed Mediterranean limpet</name>
    <dbReference type="NCBI Taxonomy" id="87958"/>
    <lineage>
        <taxon>Eukaryota</taxon>
        <taxon>Metazoa</taxon>
        <taxon>Spiralia</taxon>
        <taxon>Lophotrochozoa</taxon>
        <taxon>Mollusca</taxon>
        <taxon>Gastropoda</taxon>
        <taxon>Patellogastropoda</taxon>
        <taxon>Patelloidea</taxon>
        <taxon>Patellidae</taxon>
        <taxon>Patella</taxon>
    </lineage>
</organism>
<dbReference type="InterPro" id="IPR002557">
    <property type="entry name" value="Chitin-bd_dom"/>
</dbReference>
<dbReference type="PROSITE" id="PS50234">
    <property type="entry name" value="VWFA"/>
    <property type="match status" value="1"/>
</dbReference>
<evidence type="ECO:0000313" key="5">
    <source>
        <dbReference type="Proteomes" id="UP001347796"/>
    </source>
</evidence>
<feature type="chain" id="PRO_5042884771" evidence="1">
    <location>
        <begin position="22"/>
        <end position="607"/>
    </location>
</feature>
<name>A0AAN8KEA9_PATCE</name>
<dbReference type="PANTHER" id="PTHR24020">
    <property type="entry name" value="COLLAGEN ALPHA"/>
    <property type="match status" value="1"/>
</dbReference>
<proteinExistence type="predicted"/>
<feature type="domain" description="Chitin-binding type-2" evidence="3">
    <location>
        <begin position="236"/>
        <end position="298"/>
    </location>
</feature>
<dbReference type="InterPro" id="IPR036508">
    <property type="entry name" value="Chitin-bd_dom_sf"/>
</dbReference>
<dbReference type="GO" id="GO:0008061">
    <property type="term" value="F:chitin binding"/>
    <property type="evidence" value="ECO:0007669"/>
    <property type="project" value="InterPro"/>
</dbReference>
<comment type="caution">
    <text evidence="4">The sequence shown here is derived from an EMBL/GenBank/DDBJ whole genome shotgun (WGS) entry which is preliminary data.</text>
</comment>
<dbReference type="AlphaFoldDB" id="A0AAN8KEA9"/>
<reference evidence="4 5" key="1">
    <citation type="submission" date="2024-01" db="EMBL/GenBank/DDBJ databases">
        <title>The genome of the rayed Mediterranean limpet Patella caerulea (Linnaeus, 1758).</title>
        <authorList>
            <person name="Anh-Thu Weber A."/>
            <person name="Halstead-Nussloch G."/>
        </authorList>
    </citation>
    <scope>NUCLEOTIDE SEQUENCE [LARGE SCALE GENOMIC DNA]</scope>
    <source>
        <strain evidence="4">AATW-2023a</strain>
        <tissue evidence="4">Whole specimen</tissue>
    </source>
</reference>
<dbReference type="EMBL" id="JAZGQO010000002">
    <property type="protein sequence ID" value="KAK6190899.1"/>
    <property type="molecule type" value="Genomic_DNA"/>
</dbReference>
<dbReference type="PROSITE" id="PS50940">
    <property type="entry name" value="CHIT_BIND_II"/>
    <property type="match status" value="1"/>
</dbReference>
<evidence type="ECO:0000313" key="4">
    <source>
        <dbReference type="EMBL" id="KAK6190899.1"/>
    </source>
</evidence>
<dbReference type="Pfam" id="PF01607">
    <property type="entry name" value="CBM_14"/>
    <property type="match status" value="1"/>
</dbReference>
<dbReference type="Proteomes" id="UP001347796">
    <property type="component" value="Unassembled WGS sequence"/>
</dbReference>
<sequence length="607" mass="65424">MAFTVCIGGIALALLISVIQAANPSGCRDRLDIVTVVDGSDSISEESFLMLKQALVELTHRLTIDKNYTRFGLVLYSSDIADEIDFTGNRTGLAGRILGLEHPRDGTNTHLGISAMIDMIGGTNRSVDTIGIVITDGISKDTNKTIAQANLAKVNGVDMFSVGVGSKIDTHELQSIASSSTHCIKLSSFDQLAETLKKMLPDVCPPTTTSTTTTPVPTTTTTTPAPTTASLSIDLCAGCKMSNGIGYNNHPSDCHKYVQCYFSADGSVSAFPMSCSAGLFWDQDELSCNFAQYVNCTNDPCVNPNTLFYKTDTNCRQYHSCANKLAKATCCPPVSSFNTVSNRCEVDETCEDLCQGEEVADEEVCYKRAVAGKPGVYKEIQPGVGWIDRICAPGTSYSDIDCHCSVMIDAAPVPVAKECNPLLNLTFTNGVTDTSGHWNWVENVGVVIGNGEAYFNGNSGLRIPRFSNVALGSTFMIKMRYRTDGTVLGQQALVTNRDCGKPGSLDILLDQTTTTFGMKTDGGQRTTISITVAPQSEWKELVYRIENGVLSGTINGNTIKEETNGAIGKSECALQIGRGNTFSNFKGYIDYVSVNFFFHFCSHIKIT</sequence>
<dbReference type="SUPFAM" id="SSF53300">
    <property type="entry name" value="vWA-like"/>
    <property type="match status" value="1"/>
</dbReference>
<dbReference type="SMART" id="SM00327">
    <property type="entry name" value="VWA"/>
    <property type="match status" value="1"/>
</dbReference>
<dbReference type="Gene3D" id="2.60.120.200">
    <property type="match status" value="1"/>
</dbReference>
<keyword evidence="1" id="KW-0732">Signal</keyword>
<gene>
    <name evidence="4" type="ORF">SNE40_002668</name>
</gene>
<dbReference type="InterPro" id="IPR050525">
    <property type="entry name" value="ECM_Assembly_Org"/>
</dbReference>
<keyword evidence="5" id="KW-1185">Reference proteome</keyword>
<evidence type="ECO:0000256" key="1">
    <source>
        <dbReference type="SAM" id="SignalP"/>
    </source>
</evidence>
<evidence type="ECO:0000259" key="3">
    <source>
        <dbReference type="PROSITE" id="PS50940"/>
    </source>
</evidence>
<dbReference type="InterPro" id="IPR036465">
    <property type="entry name" value="vWFA_dom_sf"/>
</dbReference>
<accession>A0AAN8KEA9</accession>
<protein>
    <submittedName>
        <fullName evidence="4">Uncharacterized protein</fullName>
    </submittedName>
</protein>
<feature type="signal peptide" evidence="1">
    <location>
        <begin position="1"/>
        <end position="21"/>
    </location>
</feature>
<dbReference type="Gene3D" id="3.40.50.410">
    <property type="entry name" value="von Willebrand factor, type A domain"/>
    <property type="match status" value="1"/>
</dbReference>
<dbReference type="SMART" id="SM00494">
    <property type="entry name" value="ChtBD2"/>
    <property type="match status" value="2"/>
</dbReference>
<dbReference type="Gene3D" id="2.170.140.10">
    <property type="entry name" value="Chitin binding domain"/>
    <property type="match status" value="1"/>
</dbReference>
<dbReference type="Pfam" id="PF00092">
    <property type="entry name" value="VWA"/>
    <property type="match status" value="1"/>
</dbReference>